<evidence type="ECO:0000313" key="2">
    <source>
        <dbReference type="EMBL" id="MPM27650.1"/>
    </source>
</evidence>
<dbReference type="EMBL" id="VSSQ01005048">
    <property type="protein sequence ID" value="MPM27650.1"/>
    <property type="molecule type" value="Genomic_DNA"/>
</dbReference>
<sequence>MLEYKFDTQLLIEGNDLSEDAINEYITKNIEGDCLLAVGDEDLIKVHFHTNTPWKVLEYCASLGDIYDVVIENMERQENGLQG</sequence>
<dbReference type="InterPro" id="IPR048394">
    <property type="entry name" value="FakA-like_M"/>
</dbReference>
<reference evidence="2" key="1">
    <citation type="submission" date="2019-08" db="EMBL/GenBank/DDBJ databases">
        <authorList>
            <person name="Kucharzyk K."/>
            <person name="Murdoch R.W."/>
            <person name="Higgins S."/>
            <person name="Loffler F."/>
        </authorList>
    </citation>
    <scope>NUCLEOTIDE SEQUENCE</scope>
</reference>
<accession>A0A644YGR6</accession>
<organism evidence="2">
    <name type="scientific">bioreactor metagenome</name>
    <dbReference type="NCBI Taxonomy" id="1076179"/>
    <lineage>
        <taxon>unclassified sequences</taxon>
        <taxon>metagenomes</taxon>
        <taxon>ecological metagenomes</taxon>
    </lineage>
</organism>
<dbReference type="Pfam" id="PF21645">
    <property type="entry name" value="FakA-like_M"/>
    <property type="match status" value="1"/>
</dbReference>
<evidence type="ECO:0000259" key="1">
    <source>
        <dbReference type="Pfam" id="PF21645"/>
    </source>
</evidence>
<name>A0A644YGR6_9ZZZZ</name>
<dbReference type="AlphaFoldDB" id="A0A644YGR6"/>
<comment type="caution">
    <text evidence="2">The sequence shown here is derived from an EMBL/GenBank/DDBJ whole genome shotgun (WGS) entry which is preliminary data.</text>
</comment>
<protein>
    <recommendedName>
        <fullName evidence="1">Fatty acid kinase subunit A-like middle domain-containing protein</fullName>
    </recommendedName>
</protein>
<feature type="domain" description="Fatty acid kinase subunit A-like middle" evidence="1">
    <location>
        <begin position="3"/>
        <end position="79"/>
    </location>
</feature>
<gene>
    <name evidence="2" type="ORF">SDC9_74163</name>
</gene>
<proteinExistence type="predicted"/>